<protein>
    <submittedName>
        <fullName evidence="5">Outer membrane biogenesis protein BamE</fullName>
    </submittedName>
</protein>
<evidence type="ECO:0000259" key="4">
    <source>
        <dbReference type="Pfam" id="PF04355"/>
    </source>
</evidence>
<dbReference type="Pfam" id="PF04355">
    <property type="entry name" value="BamE"/>
    <property type="match status" value="1"/>
</dbReference>
<evidence type="ECO:0000256" key="3">
    <source>
        <dbReference type="ARBA" id="ARBA00023237"/>
    </source>
</evidence>
<dbReference type="GO" id="GO:0051205">
    <property type="term" value="P:protein insertion into membrane"/>
    <property type="evidence" value="ECO:0007669"/>
    <property type="project" value="TreeGrafter"/>
</dbReference>
<dbReference type="InterPro" id="IPR007450">
    <property type="entry name" value="BamE_dom"/>
</dbReference>
<keyword evidence="3" id="KW-0998">Cell outer membrane</keyword>
<dbReference type="Proteomes" id="UP000191135">
    <property type="component" value="Chromosome"/>
</dbReference>
<dbReference type="PROSITE" id="PS51257">
    <property type="entry name" value="PROKAR_LIPOPROTEIN"/>
    <property type="match status" value="1"/>
</dbReference>
<evidence type="ECO:0000256" key="2">
    <source>
        <dbReference type="ARBA" id="ARBA00023136"/>
    </source>
</evidence>
<dbReference type="eggNOG" id="COG2913">
    <property type="taxonomic scope" value="Bacteria"/>
</dbReference>
<dbReference type="EMBL" id="CP020330">
    <property type="protein sequence ID" value="AQZ51339.1"/>
    <property type="molecule type" value="Genomic_DNA"/>
</dbReference>
<dbReference type="STRING" id="1122214.Mame_01999"/>
<reference evidence="5 6" key="1">
    <citation type="submission" date="2017-03" db="EMBL/GenBank/DDBJ databases">
        <title>Foreign affairs: Plasmid Transfer between Roseobacters and Rhizobia.</title>
        <authorList>
            <person name="Bartling P."/>
            <person name="Bunk B."/>
            <person name="Overmann J."/>
            <person name="Brinkmann H."/>
            <person name="Petersen J."/>
        </authorList>
    </citation>
    <scope>NUCLEOTIDE SEQUENCE [LARGE SCALE GENOMIC DNA]</scope>
    <source>
        <strain evidence="5 6">MACL11</strain>
    </source>
</reference>
<dbReference type="GO" id="GO:0030674">
    <property type="term" value="F:protein-macromolecule adaptor activity"/>
    <property type="evidence" value="ECO:0007669"/>
    <property type="project" value="TreeGrafter"/>
</dbReference>
<organism evidence="5 6">
    <name type="scientific">Martelella mediterranea DSM 17316</name>
    <dbReference type="NCBI Taxonomy" id="1122214"/>
    <lineage>
        <taxon>Bacteria</taxon>
        <taxon>Pseudomonadati</taxon>
        <taxon>Pseudomonadota</taxon>
        <taxon>Alphaproteobacteria</taxon>
        <taxon>Hyphomicrobiales</taxon>
        <taxon>Aurantimonadaceae</taxon>
        <taxon>Martelella</taxon>
    </lineage>
</organism>
<accession>A0A1U9Z0X8</accession>
<dbReference type="OrthoDB" id="9808313at2"/>
<dbReference type="Gene3D" id="3.30.1450.10">
    <property type="match status" value="1"/>
</dbReference>
<name>A0A1U9Z0X8_9HYPH</name>
<feature type="domain" description="Outer membrane protein assembly factor BamE" evidence="4">
    <location>
        <begin position="47"/>
        <end position="122"/>
    </location>
</feature>
<keyword evidence="1" id="KW-0732">Signal</keyword>
<dbReference type="InterPro" id="IPR037873">
    <property type="entry name" value="BamE-like"/>
</dbReference>
<dbReference type="GO" id="GO:0043165">
    <property type="term" value="P:Gram-negative-bacterium-type cell outer membrane assembly"/>
    <property type="evidence" value="ECO:0007669"/>
    <property type="project" value="TreeGrafter"/>
</dbReference>
<dbReference type="AlphaFoldDB" id="A0A1U9Z0X8"/>
<dbReference type="KEGG" id="mmed:Mame_01999"/>
<dbReference type="GO" id="GO:1990063">
    <property type="term" value="C:Bam protein complex"/>
    <property type="evidence" value="ECO:0007669"/>
    <property type="project" value="TreeGrafter"/>
</dbReference>
<evidence type="ECO:0000313" key="5">
    <source>
        <dbReference type="EMBL" id="AQZ51339.1"/>
    </source>
</evidence>
<dbReference type="PANTHER" id="PTHR37482:SF1">
    <property type="entry name" value="OUTER MEMBRANE PROTEIN ASSEMBLY FACTOR BAME"/>
    <property type="match status" value="1"/>
</dbReference>
<sequence>MLKTHGVKFDLRPARPAAAGALVAVTLLVAGCSTSDVIGSKNVYYQGYVVDEEMLQLVKVGSSREQVVLTLGEPSTTATFDNEVFFYISQKKEKRFTFQKPRLVDQEILAVYFDGNGRVERIGRYTLQDGNVIDMATETTPTGGKDITFIQQILQGTGGSAARDFFGAGNNAGVVGP</sequence>
<evidence type="ECO:0000313" key="6">
    <source>
        <dbReference type="Proteomes" id="UP000191135"/>
    </source>
</evidence>
<dbReference type="RefSeq" id="WP_051085053.1">
    <property type="nucleotide sequence ID" value="NZ_AQWH01000001.1"/>
</dbReference>
<keyword evidence="6" id="KW-1185">Reference proteome</keyword>
<gene>
    <name evidence="5" type="ORF">Mame_01999</name>
</gene>
<dbReference type="PANTHER" id="PTHR37482">
    <property type="entry name" value="OUTER MEMBRANE PROTEIN ASSEMBLY FACTOR BAME"/>
    <property type="match status" value="1"/>
</dbReference>
<dbReference type="InterPro" id="IPR026592">
    <property type="entry name" value="BamE"/>
</dbReference>
<keyword evidence="2" id="KW-0472">Membrane</keyword>
<proteinExistence type="predicted"/>
<evidence type="ECO:0000256" key="1">
    <source>
        <dbReference type="ARBA" id="ARBA00022729"/>
    </source>
</evidence>